<protein>
    <recommendedName>
        <fullName evidence="3">HNH nuclease domain-containing protein</fullName>
    </recommendedName>
</protein>
<dbReference type="EMBL" id="BAJS01000002">
    <property type="protein sequence ID" value="GAK35413.1"/>
    <property type="molecule type" value="Genomic_DNA"/>
</dbReference>
<accession>A0A069CXU1</accession>
<name>A0A069CXU1_9BACE</name>
<organism evidence="1 2">
    <name type="scientific">Bacteroides graminisolvens DSM 19988 = JCM 15093</name>
    <dbReference type="NCBI Taxonomy" id="1121097"/>
    <lineage>
        <taxon>Bacteria</taxon>
        <taxon>Pseudomonadati</taxon>
        <taxon>Bacteroidota</taxon>
        <taxon>Bacteroidia</taxon>
        <taxon>Bacteroidales</taxon>
        <taxon>Bacteroidaceae</taxon>
        <taxon>Bacteroides</taxon>
    </lineage>
</organism>
<dbReference type="STRING" id="1121097.GCA_000428125_01153"/>
<proteinExistence type="predicted"/>
<sequence>MLFFSIFDETIHLVRKQLNEFNTLMNLELKDIAWNAAIIVDEYSPDRIRKDACGAWIAYDDFNNKESMFGWEIDHVYPTSRLNMMGIPRKLWNHPLNIRAMHWKNNFSKANSFPQYTSAVVDCGFTNMEQNSVFWVSEELQDELNRLFKIR</sequence>
<evidence type="ECO:0000313" key="2">
    <source>
        <dbReference type="Proteomes" id="UP000027601"/>
    </source>
</evidence>
<keyword evidence="2" id="KW-1185">Reference proteome</keyword>
<dbReference type="AlphaFoldDB" id="A0A069CXU1"/>
<dbReference type="Proteomes" id="UP000027601">
    <property type="component" value="Unassembled WGS sequence"/>
</dbReference>
<evidence type="ECO:0008006" key="3">
    <source>
        <dbReference type="Google" id="ProtNLM"/>
    </source>
</evidence>
<dbReference type="eggNOG" id="COG1403">
    <property type="taxonomic scope" value="Bacteria"/>
</dbReference>
<evidence type="ECO:0000313" key="1">
    <source>
        <dbReference type="EMBL" id="GAK35413.1"/>
    </source>
</evidence>
<reference evidence="1 2" key="1">
    <citation type="journal article" date="2015" name="Microbes Environ.">
        <title>Distribution and evolution of nitrogen fixation genes in the phylum bacteroidetes.</title>
        <authorList>
            <person name="Inoue J."/>
            <person name="Oshima K."/>
            <person name="Suda W."/>
            <person name="Sakamoto M."/>
            <person name="Iino T."/>
            <person name="Noda S."/>
            <person name="Hongoh Y."/>
            <person name="Hattori M."/>
            <person name="Ohkuma M."/>
        </authorList>
    </citation>
    <scope>NUCLEOTIDE SEQUENCE [LARGE SCALE GENOMIC DNA]</scope>
    <source>
        <strain evidence="1 2">JCM 15093</strain>
    </source>
</reference>
<gene>
    <name evidence="1" type="ORF">JCM15093_505</name>
</gene>
<comment type="caution">
    <text evidence="1">The sequence shown here is derived from an EMBL/GenBank/DDBJ whole genome shotgun (WGS) entry which is preliminary data.</text>
</comment>